<dbReference type="Proteomes" id="UP000186817">
    <property type="component" value="Unassembled WGS sequence"/>
</dbReference>
<keyword evidence="1" id="KW-0472">Membrane</keyword>
<keyword evidence="1" id="KW-0812">Transmembrane</keyword>
<keyword evidence="3" id="KW-1185">Reference proteome</keyword>
<accession>A0A1Q9CE77</accession>
<dbReference type="OrthoDB" id="420298at2759"/>
<feature type="transmembrane region" description="Helical" evidence="1">
    <location>
        <begin position="27"/>
        <end position="45"/>
    </location>
</feature>
<proteinExistence type="predicted"/>
<evidence type="ECO:0000313" key="3">
    <source>
        <dbReference type="Proteomes" id="UP000186817"/>
    </source>
</evidence>
<keyword evidence="1" id="KW-1133">Transmembrane helix</keyword>
<comment type="caution">
    <text evidence="2">The sequence shown here is derived from an EMBL/GenBank/DDBJ whole genome shotgun (WGS) entry which is preliminary data.</text>
</comment>
<evidence type="ECO:0000256" key="1">
    <source>
        <dbReference type="SAM" id="Phobius"/>
    </source>
</evidence>
<dbReference type="EMBL" id="LSRX01001308">
    <property type="protein sequence ID" value="OLP81137.1"/>
    <property type="molecule type" value="Genomic_DNA"/>
</dbReference>
<evidence type="ECO:0000313" key="2">
    <source>
        <dbReference type="EMBL" id="OLP81137.1"/>
    </source>
</evidence>
<reference evidence="2 3" key="1">
    <citation type="submission" date="2016-02" db="EMBL/GenBank/DDBJ databases">
        <title>Genome analysis of coral dinoflagellate symbionts highlights evolutionary adaptations to a symbiotic lifestyle.</title>
        <authorList>
            <person name="Aranda M."/>
            <person name="Li Y."/>
            <person name="Liew Y.J."/>
            <person name="Baumgarten S."/>
            <person name="Simakov O."/>
            <person name="Wilson M."/>
            <person name="Piel J."/>
            <person name="Ashoor H."/>
            <person name="Bougouffa S."/>
            <person name="Bajic V.B."/>
            <person name="Ryu T."/>
            <person name="Ravasi T."/>
            <person name="Bayer T."/>
            <person name="Micklem G."/>
            <person name="Kim H."/>
            <person name="Bhak J."/>
            <person name="Lajeunesse T.C."/>
            <person name="Voolstra C.R."/>
        </authorList>
    </citation>
    <scope>NUCLEOTIDE SEQUENCE [LARGE SCALE GENOMIC DNA]</scope>
    <source>
        <strain evidence="2 3">CCMP2467</strain>
    </source>
</reference>
<protein>
    <submittedName>
        <fullName evidence="2">Uncharacterized protein</fullName>
    </submittedName>
</protein>
<organism evidence="2 3">
    <name type="scientific">Symbiodinium microadriaticum</name>
    <name type="common">Dinoflagellate</name>
    <name type="synonym">Zooxanthella microadriatica</name>
    <dbReference type="NCBI Taxonomy" id="2951"/>
    <lineage>
        <taxon>Eukaryota</taxon>
        <taxon>Sar</taxon>
        <taxon>Alveolata</taxon>
        <taxon>Dinophyceae</taxon>
        <taxon>Suessiales</taxon>
        <taxon>Symbiodiniaceae</taxon>
        <taxon>Symbiodinium</taxon>
    </lineage>
</organism>
<name>A0A1Q9CE77_SYMMI</name>
<dbReference type="AlphaFoldDB" id="A0A1Q9CE77"/>
<gene>
    <name evidence="2" type="ORF">AK812_SmicGene38363</name>
</gene>
<feature type="transmembrane region" description="Helical" evidence="1">
    <location>
        <begin position="57"/>
        <end position="74"/>
    </location>
</feature>
<sequence length="320" mass="35489">MLVSPSVDAHFLASASQSAKCPGVTNWFTGAPASLVIAQHLLLLFRNAGFSAFERYFLLLLLLLLPSMHLFATIRTEPAMVIAAALAELAEEEKLQMHFVGQYYSCELLGRCDQDSLQDVFRQWMFDESVRKGLAATEPSPAVWPELRRAVAAEPALVEASAWVCTGIWPLCWMLQQLSQQPVLHYMVNWLVGEHTPPEWHVPLVAEAARAGGESIQSSQHHFCTAAWARLSVDISYLLGLKVPHAATVGWHTALHAGPGLRWAWRPGSPARAAVPRNVLTRRIQGFSIFDSEGCHPRRRGAESEKDVDINSLDVPMWVP</sequence>